<evidence type="ECO:0000256" key="3">
    <source>
        <dbReference type="ARBA" id="ARBA00023125"/>
    </source>
</evidence>
<evidence type="ECO:0000256" key="1">
    <source>
        <dbReference type="ARBA" id="ARBA00009437"/>
    </source>
</evidence>
<reference evidence="7" key="2">
    <citation type="submission" date="2019-11" db="EMBL/GenBank/DDBJ databases">
        <title>Spread of Macrolides and rifampicin resistant Rhodococcus equi in clinical isolates in the USA.</title>
        <authorList>
            <person name="Alvarez-Narvaez S."/>
            <person name="Huber L."/>
            <person name="Cohen N.D."/>
            <person name="Slovis N."/>
            <person name="Greiter M."/>
            <person name="Giguere S."/>
            <person name="Hart K."/>
        </authorList>
    </citation>
    <scope>NUCLEOTIDE SEQUENCE</scope>
    <source>
        <strain evidence="7">Lh_38</strain>
    </source>
</reference>
<dbReference type="EMBL" id="WUXD01000011">
    <property type="protein sequence ID" value="MBM4627798.1"/>
    <property type="molecule type" value="Genomic_DNA"/>
</dbReference>
<dbReference type="PANTHER" id="PTHR30346">
    <property type="entry name" value="TRANSCRIPTIONAL DUAL REGULATOR HCAR-RELATED"/>
    <property type="match status" value="1"/>
</dbReference>
<organism evidence="8 9">
    <name type="scientific">Rhodococcus hoagii</name>
    <name type="common">Corynebacterium equii</name>
    <dbReference type="NCBI Taxonomy" id="43767"/>
    <lineage>
        <taxon>Bacteria</taxon>
        <taxon>Bacillati</taxon>
        <taxon>Actinomycetota</taxon>
        <taxon>Actinomycetes</taxon>
        <taxon>Mycobacteriales</taxon>
        <taxon>Nocardiaceae</taxon>
        <taxon>Prescottella</taxon>
    </lineage>
</organism>
<dbReference type="Proteomes" id="UP000193518">
    <property type="component" value="Unassembled WGS sequence"/>
</dbReference>
<dbReference type="AlphaFoldDB" id="A0AAE5ISE0"/>
<dbReference type="GO" id="GO:0003700">
    <property type="term" value="F:DNA-binding transcription factor activity"/>
    <property type="evidence" value="ECO:0007669"/>
    <property type="project" value="InterPro"/>
</dbReference>
<sequence>MDSRQLRYFLAVVDNGSVTKAAEVLYVAQPALSQSLRALESELGAALFRRVPRGMELTGAGAALVGPARQVVQSSRRVDETVRRLVSLERGWLDVACPSDLAVDPSASLIAEFRARHPGVRINLVDPGPNADSTTVLRSARCEVAIDYLPVDDAKLATHPLGRRRLVLALPENYETMAAPTLPIESLADLPLVAGGRGTVVREELERVCGHHGFAPHVMVEVEHEHNVHLLVVAGAGAAFVTEPEARLAERRGLRIARTTPELGRDFGLVFRTGSLSPAALAFVTFITASGDVLDL</sequence>
<evidence type="ECO:0000256" key="2">
    <source>
        <dbReference type="ARBA" id="ARBA00023015"/>
    </source>
</evidence>
<dbReference type="CDD" id="cd05466">
    <property type="entry name" value="PBP2_LTTR_substrate"/>
    <property type="match status" value="1"/>
</dbReference>
<keyword evidence="4" id="KW-0010">Activator</keyword>
<dbReference type="FunFam" id="1.10.10.10:FF:000001">
    <property type="entry name" value="LysR family transcriptional regulator"/>
    <property type="match status" value="1"/>
</dbReference>
<dbReference type="SUPFAM" id="SSF46785">
    <property type="entry name" value="Winged helix' DNA-binding domain"/>
    <property type="match status" value="1"/>
</dbReference>
<dbReference type="PROSITE" id="PS50931">
    <property type="entry name" value="HTH_LYSR"/>
    <property type="match status" value="1"/>
</dbReference>
<keyword evidence="3" id="KW-0238">DNA-binding</keyword>
<evidence type="ECO:0000313" key="9">
    <source>
        <dbReference type="Proteomes" id="UP000193518"/>
    </source>
</evidence>
<dbReference type="GO" id="GO:0032993">
    <property type="term" value="C:protein-DNA complex"/>
    <property type="evidence" value="ECO:0007669"/>
    <property type="project" value="TreeGrafter"/>
</dbReference>
<comment type="caution">
    <text evidence="8">The sequence shown here is derived from an EMBL/GenBank/DDBJ whole genome shotgun (WGS) entry which is preliminary data.</text>
</comment>
<reference evidence="8 9" key="1">
    <citation type="journal article" date="2016" name="Genome Biol. Evol.">
        <title>Pangenome and Phylogenomic Analysis of the Pathogenic Actinobacterium Rhodococcus equi.</title>
        <authorList>
            <person name="Anastasi E."/>
            <person name="MacArthur I."/>
            <person name="Scortti M."/>
            <person name="Alvarez S."/>
            <person name="Giguere S."/>
            <person name="Vazquez-Boland J.A."/>
        </authorList>
    </citation>
    <scope>NUCLEOTIDE SEQUENCE [LARGE SCALE GENOMIC DNA]</scope>
    <source>
        <strain evidence="8 9">PAM1271</strain>
    </source>
</reference>
<dbReference type="RefSeq" id="WP_162149957.1">
    <property type="nucleotide sequence ID" value="NZ_AP025268.1"/>
</dbReference>
<accession>A0AAE5ISE0</accession>
<evidence type="ECO:0000256" key="5">
    <source>
        <dbReference type="ARBA" id="ARBA00023163"/>
    </source>
</evidence>
<evidence type="ECO:0000256" key="4">
    <source>
        <dbReference type="ARBA" id="ARBA00023159"/>
    </source>
</evidence>
<dbReference type="InterPro" id="IPR005119">
    <property type="entry name" value="LysR_subst-bd"/>
</dbReference>
<dbReference type="InterPro" id="IPR000847">
    <property type="entry name" value="LysR_HTH_N"/>
</dbReference>
<name>A0AAE5ISE0_RHOHA</name>
<dbReference type="InterPro" id="IPR036390">
    <property type="entry name" value="WH_DNA-bd_sf"/>
</dbReference>
<dbReference type="Gene3D" id="1.10.10.10">
    <property type="entry name" value="Winged helix-like DNA-binding domain superfamily/Winged helix DNA-binding domain"/>
    <property type="match status" value="1"/>
</dbReference>
<feature type="domain" description="HTH lysR-type" evidence="6">
    <location>
        <begin position="1"/>
        <end position="58"/>
    </location>
</feature>
<evidence type="ECO:0000313" key="7">
    <source>
        <dbReference type="EMBL" id="MBM4627798.1"/>
    </source>
</evidence>
<protein>
    <submittedName>
        <fullName evidence="7">LysR family transcriptional regulator</fullName>
    </submittedName>
</protein>
<dbReference type="Pfam" id="PF00126">
    <property type="entry name" value="HTH_1"/>
    <property type="match status" value="1"/>
</dbReference>
<dbReference type="PANTHER" id="PTHR30346:SF28">
    <property type="entry name" value="HTH-TYPE TRANSCRIPTIONAL REGULATOR CYNR"/>
    <property type="match status" value="1"/>
</dbReference>
<dbReference type="Pfam" id="PF03466">
    <property type="entry name" value="LysR_substrate"/>
    <property type="match status" value="1"/>
</dbReference>
<dbReference type="InterPro" id="IPR036388">
    <property type="entry name" value="WH-like_DNA-bd_sf"/>
</dbReference>
<comment type="similarity">
    <text evidence="1">Belongs to the LysR transcriptional regulatory family.</text>
</comment>
<dbReference type="SUPFAM" id="SSF53850">
    <property type="entry name" value="Periplasmic binding protein-like II"/>
    <property type="match status" value="1"/>
</dbReference>
<evidence type="ECO:0000259" key="6">
    <source>
        <dbReference type="PROSITE" id="PS50931"/>
    </source>
</evidence>
<dbReference type="GO" id="GO:0003677">
    <property type="term" value="F:DNA binding"/>
    <property type="evidence" value="ECO:0007669"/>
    <property type="project" value="UniProtKB-KW"/>
</dbReference>
<dbReference type="Proteomes" id="UP000738270">
    <property type="component" value="Unassembled WGS sequence"/>
</dbReference>
<evidence type="ECO:0000313" key="8">
    <source>
        <dbReference type="EMBL" id="ORM25465.1"/>
    </source>
</evidence>
<gene>
    <name evidence="8" type="ORF">A5N68_16070</name>
    <name evidence="7" type="ORF">GS453_13215</name>
</gene>
<keyword evidence="5" id="KW-0804">Transcription</keyword>
<dbReference type="PRINTS" id="PR00039">
    <property type="entry name" value="HTHLYSR"/>
</dbReference>
<dbReference type="Gene3D" id="3.40.190.290">
    <property type="match status" value="1"/>
</dbReference>
<dbReference type="EMBL" id="LWIC01000006">
    <property type="protein sequence ID" value="ORM25465.1"/>
    <property type="molecule type" value="Genomic_DNA"/>
</dbReference>
<proteinExistence type="inferred from homology"/>
<keyword evidence="2" id="KW-0805">Transcription regulation</keyword>